<accession>A0A9P6PZJ1</accession>
<organism evidence="2 3">
    <name type="scientific">Mortierella polycephala</name>
    <dbReference type="NCBI Taxonomy" id="41804"/>
    <lineage>
        <taxon>Eukaryota</taxon>
        <taxon>Fungi</taxon>
        <taxon>Fungi incertae sedis</taxon>
        <taxon>Mucoromycota</taxon>
        <taxon>Mortierellomycotina</taxon>
        <taxon>Mortierellomycetes</taxon>
        <taxon>Mortierellales</taxon>
        <taxon>Mortierellaceae</taxon>
        <taxon>Mortierella</taxon>
    </lineage>
</organism>
<dbReference type="AlphaFoldDB" id="A0A9P6PZJ1"/>
<dbReference type="EMBL" id="JAAAJA010000299">
    <property type="protein sequence ID" value="KAG0256429.1"/>
    <property type="molecule type" value="Genomic_DNA"/>
</dbReference>
<keyword evidence="3" id="KW-1185">Reference proteome</keyword>
<gene>
    <name evidence="2" type="ORF">BG011_004506</name>
</gene>
<proteinExistence type="predicted"/>
<evidence type="ECO:0000313" key="2">
    <source>
        <dbReference type="EMBL" id="KAG0256429.1"/>
    </source>
</evidence>
<reference evidence="2" key="1">
    <citation type="journal article" date="2020" name="Fungal Divers.">
        <title>Resolving the Mortierellaceae phylogeny through synthesis of multi-gene phylogenetics and phylogenomics.</title>
        <authorList>
            <person name="Vandepol N."/>
            <person name="Liber J."/>
            <person name="Desiro A."/>
            <person name="Na H."/>
            <person name="Kennedy M."/>
            <person name="Barry K."/>
            <person name="Grigoriev I.V."/>
            <person name="Miller A.N."/>
            <person name="O'Donnell K."/>
            <person name="Stajich J.E."/>
            <person name="Bonito G."/>
        </authorList>
    </citation>
    <scope>NUCLEOTIDE SEQUENCE</scope>
    <source>
        <strain evidence="2">KOD948</strain>
    </source>
</reference>
<evidence type="ECO:0000313" key="3">
    <source>
        <dbReference type="Proteomes" id="UP000726737"/>
    </source>
</evidence>
<name>A0A9P6PZJ1_9FUNG</name>
<protein>
    <submittedName>
        <fullName evidence="2">Uncharacterized protein</fullName>
    </submittedName>
</protein>
<sequence length="153" mass="16166">MLEGGEALVVVTAFTSTEVRNPPGLQTIILGPVISSLLPIPGSHTSALSYQLRVPATMSSILNVLRSAPTPTRHFTSLKMTSSVKNQPIAFNPEHHPIVLQQLVKSLNPNSFMAATSSGRAANTAAVKKSLSDRTATARESSPVEATHSARKA</sequence>
<evidence type="ECO:0000256" key="1">
    <source>
        <dbReference type="SAM" id="MobiDB-lite"/>
    </source>
</evidence>
<dbReference type="Proteomes" id="UP000726737">
    <property type="component" value="Unassembled WGS sequence"/>
</dbReference>
<feature type="region of interest" description="Disordered" evidence="1">
    <location>
        <begin position="117"/>
        <end position="153"/>
    </location>
</feature>
<comment type="caution">
    <text evidence="2">The sequence shown here is derived from an EMBL/GenBank/DDBJ whole genome shotgun (WGS) entry which is preliminary data.</text>
</comment>
<dbReference type="OrthoDB" id="2423459at2759"/>